<feature type="chain" id="PRO_5043932869" evidence="1">
    <location>
        <begin position="19"/>
        <end position="104"/>
    </location>
</feature>
<accession>A0AAV5W9L3</accession>
<gene>
    <name evidence="2" type="ORF">PFISCL1PPCAC_19500</name>
</gene>
<sequence>MKLLLFFLLLIVPLTILASPPKAKDNKAKNCYAVATKCVPSEKPSTGILWKDCSEFCRKCRGKDTGECAKSDTATCKGFYCKCSGKRVDKTESLQEAATCRLGL</sequence>
<reference evidence="2" key="1">
    <citation type="submission" date="2023-10" db="EMBL/GenBank/DDBJ databases">
        <title>Genome assembly of Pristionchus species.</title>
        <authorList>
            <person name="Yoshida K."/>
            <person name="Sommer R.J."/>
        </authorList>
    </citation>
    <scope>NUCLEOTIDE SEQUENCE</scope>
    <source>
        <strain evidence="2">RS5133</strain>
    </source>
</reference>
<dbReference type="Gene3D" id="3.30.30.100">
    <property type="match status" value="1"/>
</dbReference>
<organism evidence="2 3">
    <name type="scientific">Pristionchus fissidentatus</name>
    <dbReference type="NCBI Taxonomy" id="1538716"/>
    <lineage>
        <taxon>Eukaryota</taxon>
        <taxon>Metazoa</taxon>
        <taxon>Ecdysozoa</taxon>
        <taxon>Nematoda</taxon>
        <taxon>Chromadorea</taxon>
        <taxon>Rhabditida</taxon>
        <taxon>Rhabditina</taxon>
        <taxon>Diplogasteromorpha</taxon>
        <taxon>Diplogasteroidea</taxon>
        <taxon>Neodiplogasteridae</taxon>
        <taxon>Pristionchus</taxon>
    </lineage>
</organism>
<evidence type="ECO:0000313" key="2">
    <source>
        <dbReference type="EMBL" id="GMT28203.1"/>
    </source>
</evidence>
<dbReference type="InterPro" id="IPR038456">
    <property type="entry name" value="Macin_sf"/>
</dbReference>
<feature type="signal peptide" evidence="1">
    <location>
        <begin position="1"/>
        <end position="18"/>
    </location>
</feature>
<proteinExistence type="predicted"/>
<name>A0AAV5W9L3_9BILA</name>
<dbReference type="Proteomes" id="UP001432322">
    <property type="component" value="Unassembled WGS sequence"/>
</dbReference>
<comment type="caution">
    <text evidence="2">The sequence shown here is derived from an EMBL/GenBank/DDBJ whole genome shotgun (WGS) entry which is preliminary data.</text>
</comment>
<evidence type="ECO:0000313" key="3">
    <source>
        <dbReference type="Proteomes" id="UP001432322"/>
    </source>
</evidence>
<keyword evidence="1" id="KW-0732">Signal</keyword>
<dbReference type="EMBL" id="BTSY01000005">
    <property type="protein sequence ID" value="GMT28203.1"/>
    <property type="molecule type" value="Genomic_DNA"/>
</dbReference>
<evidence type="ECO:0000256" key="1">
    <source>
        <dbReference type="SAM" id="SignalP"/>
    </source>
</evidence>
<protein>
    <submittedName>
        <fullName evidence="2">Uncharacterized protein</fullName>
    </submittedName>
</protein>
<dbReference type="AlphaFoldDB" id="A0AAV5W9L3"/>
<keyword evidence="3" id="KW-1185">Reference proteome</keyword>